<reference evidence="2 3" key="1">
    <citation type="submission" date="2017-05" db="EMBL/GenBank/DDBJ databases">
        <authorList>
            <person name="Varghese N."/>
            <person name="Submissions S."/>
        </authorList>
    </citation>
    <scope>NUCLEOTIDE SEQUENCE [LARGE SCALE GENOMIC DNA]</scope>
    <source>
        <strain evidence="2 3">DSM 29371</strain>
    </source>
</reference>
<dbReference type="PROSITE" id="PS51257">
    <property type="entry name" value="PROKAR_LIPOPROTEIN"/>
    <property type="match status" value="1"/>
</dbReference>
<accession>A0A521EV44</accession>
<evidence type="ECO:0000256" key="1">
    <source>
        <dbReference type="SAM" id="Phobius"/>
    </source>
</evidence>
<gene>
    <name evidence="2" type="ORF">SAMN06265171_11021</name>
</gene>
<keyword evidence="3" id="KW-1185">Reference proteome</keyword>
<name>A0A521EV44_9FLAO</name>
<evidence type="ECO:0000313" key="3">
    <source>
        <dbReference type="Proteomes" id="UP000316916"/>
    </source>
</evidence>
<dbReference type="EMBL" id="FXTC01000010">
    <property type="protein sequence ID" value="SMO87775.1"/>
    <property type="molecule type" value="Genomic_DNA"/>
</dbReference>
<dbReference type="RefSeq" id="WP_142719249.1">
    <property type="nucleotide sequence ID" value="NZ_FXTC01000010.1"/>
</dbReference>
<proteinExistence type="predicted"/>
<dbReference type="AlphaFoldDB" id="A0A521EV44"/>
<keyword evidence="1" id="KW-0812">Transmembrane</keyword>
<organism evidence="2 3">
    <name type="scientific">Chryseobacterium rhizoplanae</name>
    <dbReference type="NCBI Taxonomy" id="1609531"/>
    <lineage>
        <taxon>Bacteria</taxon>
        <taxon>Pseudomonadati</taxon>
        <taxon>Bacteroidota</taxon>
        <taxon>Flavobacteriia</taxon>
        <taxon>Flavobacteriales</taxon>
        <taxon>Weeksellaceae</taxon>
        <taxon>Chryseobacterium group</taxon>
        <taxon>Chryseobacterium</taxon>
    </lineage>
</organism>
<evidence type="ECO:0000313" key="2">
    <source>
        <dbReference type="EMBL" id="SMO87775.1"/>
    </source>
</evidence>
<dbReference type="Proteomes" id="UP000316916">
    <property type="component" value="Unassembled WGS sequence"/>
</dbReference>
<keyword evidence="1" id="KW-1133">Transmembrane helix</keyword>
<protein>
    <submittedName>
        <fullName evidence="2">Uncharacterized protein</fullName>
    </submittedName>
</protein>
<feature type="transmembrane region" description="Helical" evidence="1">
    <location>
        <begin position="12"/>
        <end position="29"/>
    </location>
</feature>
<keyword evidence="1" id="KW-0472">Membrane</keyword>
<sequence>MKYFNIKTQNKDITLTYIICLILCLFLSACKNRNYILYYNKVNEIDSIYRVTHQPDEAIKQYRKLFRKYKPKNQERREEYENYIKLADQHHKNFGGKKSLYKLIPLVAPNWKYKKQDSSFIQLYQKYGIGRQEMELKVEEWKKGLNQKLIDSFTVAFKRDQDSRIDPNYTDLSKNDKKNAELLKWMFENYGFPDVQKIGLWNDDFFMPSGPILLHMADYEDHYQYLKIKLLEYVKSGECPPRDYAAMVDRNNLHHKVPYTYGVYQGYENIKDSATVNRNRKSIGLPSLQHAQLITKDFFKKMKKKN</sequence>